<feature type="domain" description="GGDEF" evidence="4">
    <location>
        <begin position="342"/>
        <end position="476"/>
    </location>
</feature>
<feature type="transmembrane region" description="Helical" evidence="3">
    <location>
        <begin position="127"/>
        <end position="149"/>
    </location>
</feature>
<evidence type="ECO:0000313" key="6">
    <source>
        <dbReference type="Proteomes" id="UP000809431"/>
    </source>
</evidence>
<feature type="transmembrane region" description="Helical" evidence="3">
    <location>
        <begin position="20"/>
        <end position="39"/>
    </location>
</feature>
<keyword evidence="3" id="KW-0812">Transmembrane</keyword>
<evidence type="ECO:0000256" key="3">
    <source>
        <dbReference type="SAM" id="Phobius"/>
    </source>
</evidence>
<organism evidence="5 6">
    <name type="scientific">Jeongeupia naejangsanensis</name>
    <dbReference type="NCBI Taxonomy" id="613195"/>
    <lineage>
        <taxon>Bacteria</taxon>
        <taxon>Pseudomonadati</taxon>
        <taxon>Pseudomonadota</taxon>
        <taxon>Betaproteobacteria</taxon>
        <taxon>Neisseriales</taxon>
        <taxon>Chitinibacteraceae</taxon>
        <taxon>Jeongeupia</taxon>
    </lineage>
</organism>
<dbReference type="EMBL" id="JAESND010000006">
    <property type="protein sequence ID" value="MBM3116644.1"/>
    <property type="molecule type" value="Genomic_DNA"/>
</dbReference>
<keyword evidence="3" id="KW-1133">Transmembrane helix</keyword>
<feature type="transmembrane region" description="Helical" evidence="3">
    <location>
        <begin position="45"/>
        <end position="62"/>
    </location>
</feature>
<dbReference type="CDD" id="cd01949">
    <property type="entry name" value="GGDEF"/>
    <property type="match status" value="1"/>
</dbReference>
<feature type="transmembrane region" description="Helical" evidence="3">
    <location>
        <begin position="69"/>
        <end position="87"/>
    </location>
</feature>
<dbReference type="EC" id="2.7.7.65" evidence="1"/>
<dbReference type="RefSeq" id="WP_203538886.1">
    <property type="nucleotide sequence ID" value="NZ_JAESND010000006.1"/>
</dbReference>
<feature type="transmembrane region" description="Helical" evidence="3">
    <location>
        <begin position="278"/>
        <end position="300"/>
    </location>
</feature>
<gene>
    <name evidence="5" type="ORF">JMJ54_12460</name>
</gene>
<sequence length="481" mass="51684">MTTKSTLHDQRTGWPVHHALSNALLIGLLTFGMALLGIITRPMGLLAAFWPANAVLLGVFVRHPRTARWPSWLGALAGFVAADLLTGSTWTKSLLLTAGNFAFVLVGLLIYQTQREEIRLLRRPESIVYLVLIIVAGALAEGAVGSVINPVLFHGSAEAGFSYWFSAELANALAIVPVILALPTWRASSPGRARLIRWPTMAKWMPAAVFVASVMIAIRLNDSGSIAYPIPALLWCAISYSLFTTSLLTSMYGIAMMLSISTGQMSLGAATSDLHTLLALRIAIALIALAPLMVASVMGARNALLKQLQHLASHDPLTDALNRGGLMERADMLMRQLHDARQPVSVLMLDIDHFKSVNDQHGHATGDRVLREFARIVHGMLRDTDVFGRIGGEEFVVVLPNCGQDNAWQIAERIRAQFGQHALSSEAAVPLRATVSIGIASAGIAMPSLSTLLPDADHALYRAKHAGRNCVAAAGTTKNPG</sequence>
<evidence type="ECO:0000313" key="5">
    <source>
        <dbReference type="EMBL" id="MBM3116644.1"/>
    </source>
</evidence>
<dbReference type="Pfam" id="PF00990">
    <property type="entry name" value="GGDEF"/>
    <property type="match status" value="1"/>
</dbReference>
<dbReference type="InterPro" id="IPR050469">
    <property type="entry name" value="Diguanylate_Cyclase"/>
</dbReference>
<feature type="transmembrane region" description="Helical" evidence="3">
    <location>
        <begin position="93"/>
        <end position="111"/>
    </location>
</feature>
<dbReference type="NCBIfam" id="TIGR00254">
    <property type="entry name" value="GGDEF"/>
    <property type="match status" value="1"/>
</dbReference>
<proteinExistence type="predicted"/>
<dbReference type="PANTHER" id="PTHR45138">
    <property type="entry name" value="REGULATORY COMPONENTS OF SENSORY TRANSDUCTION SYSTEM"/>
    <property type="match status" value="1"/>
</dbReference>
<reference evidence="5 6" key="1">
    <citation type="submission" date="2021-01" db="EMBL/GenBank/DDBJ databases">
        <title>Draft Genome Sequence and Polyhydroxyalkanoate Biosynthetic Potential of Jeongeupia naejangsanensis Type Strain DSM 24253.</title>
        <authorList>
            <person name="Turrini P."/>
            <person name="Artuso I."/>
            <person name="Lugli G.A."/>
            <person name="Frangipani E."/>
            <person name="Ventura M."/>
            <person name="Visca P."/>
        </authorList>
    </citation>
    <scope>NUCLEOTIDE SEQUENCE [LARGE SCALE GENOMIC DNA]</scope>
    <source>
        <strain evidence="5 6">DSM 24253</strain>
    </source>
</reference>
<keyword evidence="3" id="KW-0472">Membrane</keyword>
<dbReference type="InterPro" id="IPR000160">
    <property type="entry name" value="GGDEF_dom"/>
</dbReference>
<dbReference type="Gene3D" id="3.30.70.270">
    <property type="match status" value="1"/>
</dbReference>
<evidence type="ECO:0000256" key="2">
    <source>
        <dbReference type="ARBA" id="ARBA00034247"/>
    </source>
</evidence>
<comment type="caution">
    <text evidence="5">The sequence shown here is derived from an EMBL/GenBank/DDBJ whole genome shotgun (WGS) entry which is preliminary data.</text>
</comment>
<feature type="transmembrane region" description="Helical" evidence="3">
    <location>
        <begin position="232"/>
        <end position="258"/>
    </location>
</feature>
<keyword evidence="6" id="KW-1185">Reference proteome</keyword>
<dbReference type="SMART" id="SM00267">
    <property type="entry name" value="GGDEF"/>
    <property type="match status" value="1"/>
</dbReference>
<dbReference type="PANTHER" id="PTHR45138:SF9">
    <property type="entry name" value="DIGUANYLATE CYCLASE DGCM-RELATED"/>
    <property type="match status" value="1"/>
</dbReference>
<feature type="transmembrane region" description="Helical" evidence="3">
    <location>
        <begin position="161"/>
        <end position="182"/>
    </location>
</feature>
<name>A0ABS2BPC7_9NEIS</name>
<dbReference type="InterPro" id="IPR043128">
    <property type="entry name" value="Rev_trsase/Diguanyl_cyclase"/>
</dbReference>
<protein>
    <recommendedName>
        <fullName evidence="1">diguanylate cyclase</fullName>
        <ecNumber evidence="1">2.7.7.65</ecNumber>
    </recommendedName>
</protein>
<comment type="catalytic activity">
    <reaction evidence="2">
        <text>2 GTP = 3',3'-c-di-GMP + 2 diphosphate</text>
        <dbReference type="Rhea" id="RHEA:24898"/>
        <dbReference type="ChEBI" id="CHEBI:33019"/>
        <dbReference type="ChEBI" id="CHEBI:37565"/>
        <dbReference type="ChEBI" id="CHEBI:58805"/>
        <dbReference type="EC" id="2.7.7.65"/>
    </reaction>
</comment>
<evidence type="ECO:0000256" key="1">
    <source>
        <dbReference type="ARBA" id="ARBA00012528"/>
    </source>
</evidence>
<dbReference type="PROSITE" id="PS50887">
    <property type="entry name" value="GGDEF"/>
    <property type="match status" value="1"/>
</dbReference>
<dbReference type="Proteomes" id="UP000809431">
    <property type="component" value="Unassembled WGS sequence"/>
</dbReference>
<accession>A0ABS2BPC7</accession>
<dbReference type="SUPFAM" id="SSF55073">
    <property type="entry name" value="Nucleotide cyclase"/>
    <property type="match status" value="1"/>
</dbReference>
<dbReference type="InterPro" id="IPR029787">
    <property type="entry name" value="Nucleotide_cyclase"/>
</dbReference>
<feature type="transmembrane region" description="Helical" evidence="3">
    <location>
        <begin position="202"/>
        <end position="220"/>
    </location>
</feature>
<evidence type="ECO:0000259" key="4">
    <source>
        <dbReference type="PROSITE" id="PS50887"/>
    </source>
</evidence>